<keyword evidence="2" id="KW-0812">Transmembrane</keyword>
<dbReference type="OrthoDB" id="528882at2759"/>
<evidence type="ECO:0000256" key="1">
    <source>
        <dbReference type="SAM" id="MobiDB-lite"/>
    </source>
</evidence>
<keyword evidence="2" id="KW-0472">Membrane</keyword>
<keyword evidence="2" id="KW-1133">Transmembrane helix</keyword>
<dbReference type="AlphaFoldDB" id="C1N571"/>
<evidence type="ECO:0000313" key="4">
    <source>
        <dbReference type="Proteomes" id="UP000001876"/>
    </source>
</evidence>
<dbReference type="PANTHER" id="PTHR34859">
    <property type="entry name" value="UNNAMED PRODUCT"/>
    <property type="match status" value="1"/>
</dbReference>
<proteinExistence type="predicted"/>
<evidence type="ECO:0000256" key="2">
    <source>
        <dbReference type="SAM" id="Phobius"/>
    </source>
</evidence>
<dbReference type="STRING" id="564608.C1N571"/>
<keyword evidence="4" id="KW-1185">Reference proteome</keyword>
<dbReference type="PANTHER" id="PTHR34859:SF2">
    <property type="entry name" value="LYSM DOMAIN-CONTAINING PROTEIN"/>
    <property type="match status" value="1"/>
</dbReference>
<dbReference type="KEGG" id="mpp:MICPUCDRAFT_52823"/>
<feature type="transmembrane region" description="Helical" evidence="2">
    <location>
        <begin position="36"/>
        <end position="55"/>
    </location>
</feature>
<name>C1N571_MICPC</name>
<feature type="region of interest" description="Disordered" evidence="1">
    <location>
        <begin position="62"/>
        <end position="82"/>
    </location>
</feature>
<gene>
    <name evidence="3" type="ORF">MICPUCDRAFT_52823</name>
</gene>
<reference evidence="3 4" key="1">
    <citation type="journal article" date="2009" name="Science">
        <title>Green evolution and dynamic adaptations revealed by genomes of the marine picoeukaryotes Micromonas.</title>
        <authorList>
            <person name="Worden A.Z."/>
            <person name="Lee J.H."/>
            <person name="Mock T."/>
            <person name="Rouze P."/>
            <person name="Simmons M.P."/>
            <person name="Aerts A.L."/>
            <person name="Allen A.E."/>
            <person name="Cuvelier M.L."/>
            <person name="Derelle E."/>
            <person name="Everett M.V."/>
            <person name="Foulon E."/>
            <person name="Grimwood J."/>
            <person name="Gundlach H."/>
            <person name="Henrissat B."/>
            <person name="Napoli C."/>
            <person name="McDonald S.M."/>
            <person name="Parker M.S."/>
            <person name="Rombauts S."/>
            <person name="Salamov A."/>
            <person name="Von Dassow P."/>
            <person name="Badger J.H."/>
            <person name="Coutinho P.M."/>
            <person name="Demir E."/>
            <person name="Dubchak I."/>
            <person name="Gentemann C."/>
            <person name="Eikrem W."/>
            <person name="Gready J.E."/>
            <person name="John U."/>
            <person name="Lanier W."/>
            <person name="Lindquist E.A."/>
            <person name="Lucas S."/>
            <person name="Mayer K.F."/>
            <person name="Moreau H."/>
            <person name="Not F."/>
            <person name="Otillar R."/>
            <person name="Panaud O."/>
            <person name="Pangilinan J."/>
            <person name="Paulsen I."/>
            <person name="Piegu B."/>
            <person name="Poliakov A."/>
            <person name="Robbens S."/>
            <person name="Schmutz J."/>
            <person name="Toulza E."/>
            <person name="Wyss T."/>
            <person name="Zelensky A."/>
            <person name="Zhou K."/>
            <person name="Armbrust E.V."/>
            <person name="Bhattacharya D."/>
            <person name="Goodenough U.W."/>
            <person name="Van de Peer Y."/>
            <person name="Grigoriev I.V."/>
        </authorList>
    </citation>
    <scope>NUCLEOTIDE SEQUENCE [LARGE SCALE GENOMIC DNA]</scope>
    <source>
        <strain evidence="3 4">CCMP1545</strain>
    </source>
</reference>
<feature type="region of interest" description="Disordered" evidence="1">
    <location>
        <begin position="1"/>
        <end position="26"/>
    </location>
</feature>
<dbReference type="Proteomes" id="UP000001876">
    <property type="component" value="Unassembled WGS sequence"/>
</dbReference>
<protein>
    <submittedName>
        <fullName evidence="3">Predicted protein</fullName>
    </submittedName>
</protein>
<sequence length="933" mass="97716">MSSVTRSGALSSAEEGSPLLERPLARETPRGASRKVWIAALALVALVSCGVAAAATTTTWGRGRVGDISSSSAAAPDLGRLGVNPDEGVNPVYSSIHSLDHKGRFSASSTKTKSAVDAALLAVNAHHPRAGDKKNGPKVDSTPPSKSKTFASEAKAATTLTPEEIATAVKDANDAIEASIAKNRTAAEYQAANVNREWSDTFYKMQKATNGTKNACVVASHPAAADADMACDASTAAMYEATTSAPKRAAMIDADVAENRTRHRAGIRAKRKHKRALNEIVKNDDGSVSNLGVPYVPPTNPDVVPRLGRFSLDGLTSLFEGASGAWGDATHVAGLVQDGGFSFFESDEGVNEGSGFCWKETYPRDAGTLPQHCEDHQEIIAGGVYCYDKCEDGWERFGYDCHKSCPSGWEDHGLLCNKPSSVYSRAHSPGCQWVSSTSYWPHWAGLECGGSVCSSQNKEDIAGQCYEYCPSGYDTIGFLCSANCQSLGFEGGVAPSCTQHVKLSPGMTKAQCAPGYEEDAGLCYKQCPEGFDGVGPVCWGGPPIVNGVQWVGCGMGAAVDDLTCASVTADQIISVGETILFFATLGSSSAATVPAKAGIDAAQTAISVAGDTANAIRKVGETAMDVYDTSTDILGALDSMTSIETEADGIRAAAEVASLVDPTGLSSVVAAYAHDICTRFTGDSDEEMSFDEQSAIATENAKKEHYEEKALESVKTCYWTDAKTVTATSQCAHDAYESAGGDAADAAELRDEMRELLRRSDDEGARFGALPKTTVTASGASFACDDASDFIVDEVEMFGKWIAGSGASYAKKKTTSASGGLVVALNATKEEEEGDESSSSSRRYVVSHHAGDRCKMVRFSISRASGTCTYAADEAGITIGGTHDCETAEGVAAAWDARQSKTLASTATAKGFGVGALKGYMPNVASKKTLPLR</sequence>
<feature type="compositionally biased region" description="Polar residues" evidence="1">
    <location>
        <begin position="1"/>
        <end position="10"/>
    </location>
</feature>
<feature type="region of interest" description="Disordered" evidence="1">
    <location>
        <begin position="126"/>
        <end position="156"/>
    </location>
</feature>
<dbReference type="GeneID" id="9688557"/>
<dbReference type="eggNOG" id="ENOG502S6IW">
    <property type="taxonomic scope" value="Eukaryota"/>
</dbReference>
<dbReference type="RefSeq" id="XP_003062920.1">
    <property type="nucleotide sequence ID" value="XM_003062874.1"/>
</dbReference>
<dbReference type="EMBL" id="GG663747">
    <property type="protein sequence ID" value="EEH52859.1"/>
    <property type="molecule type" value="Genomic_DNA"/>
</dbReference>
<accession>C1N571</accession>
<organism evidence="4">
    <name type="scientific">Micromonas pusilla (strain CCMP1545)</name>
    <name type="common">Picoplanktonic green alga</name>
    <dbReference type="NCBI Taxonomy" id="564608"/>
    <lineage>
        <taxon>Eukaryota</taxon>
        <taxon>Viridiplantae</taxon>
        <taxon>Chlorophyta</taxon>
        <taxon>Mamiellophyceae</taxon>
        <taxon>Mamiellales</taxon>
        <taxon>Mamiellaceae</taxon>
        <taxon>Micromonas</taxon>
    </lineage>
</organism>
<evidence type="ECO:0000313" key="3">
    <source>
        <dbReference type="EMBL" id="EEH52859.1"/>
    </source>
</evidence>